<dbReference type="AlphaFoldDB" id="A0A1S1WZ09"/>
<keyword evidence="4" id="KW-1185">Reference proteome</keyword>
<accession>A0A1S1WZ09</accession>
<reference evidence="3 4" key="1">
    <citation type="submission" date="2016-09" db="EMBL/GenBank/DDBJ databases">
        <title>Chromobacterium muskegensis sp. nov., an insecticidal bacterium isolated from Sphagnum bogs.</title>
        <authorList>
            <person name="Sparks M.E."/>
            <person name="Blackburn M.B."/>
            <person name="Gundersen-Rindal D.E."/>
            <person name="Mitchell A."/>
            <person name="Farrar R."/>
            <person name="Kuhar D."/>
        </authorList>
    </citation>
    <scope>NUCLEOTIDE SEQUENCE [LARGE SCALE GENOMIC DNA]</scope>
    <source>
        <strain evidence="2 4">14B-1</strain>
        <strain evidence="1 3">37-2</strain>
    </source>
</reference>
<evidence type="ECO:0000313" key="2">
    <source>
        <dbReference type="EMBL" id="OHX21403.1"/>
    </source>
</evidence>
<dbReference type="EMBL" id="MKCT01000001">
    <property type="protein sequence ID" value="OHX21403.1"/>
    <property type="molecule type" value="Genomic_DNA"/>
</dbReference>
<organism evidence="1 3">
    <name type="scientific">Chromobacterium sphagni</name>
    <dbReference type="NCBI Taxonomy" id="1903179"/>
    <lineage>
        <taxon>Bacteria</taxon>
        <taxon>Pseudomonadati</taxon>
        <taxon>Pseudomonadota</taxon>
        <taxon>Betaproteobacteria</taxon>
        <taxon>Neisseriales</taxon>
        <taxon>Chromobacteriaceae</taxon>
        <taxon>Chromobacterium</taxon>
    </lineage>
</organism>
<evidence type="ECO:0000313" key="3">
    <source>
        <dbReference type="Proteomes" id="UP000180088"/>
    </source>
</evidence>
<dbReference type="EMBL" id="MKCS01000001">
    <property type="protein sequence ID" value="OHX12512.1"/>
    <property type="molecule type" value="Genomic_DNA"/>
</dbReference>
<dbReference type="Proteomes" id="UP000180088">
    <property type="component" value="Unassembled WGS sequence"/>
</dbReference>
<gene>
    <name evidence="2" type="ORF">BI344_02415</name>
    <name evidence="1" type="ORF">BI347_02585</name>
</gene>
<sequence>MPDDELCQLDACERKHGKISDMVCIDEVSVSDMLASPFYQPRAAVIAYINRKPVLYYTGAGIYQWSDTLDKECLSYWISYPELPPGWELN</sequence>
<protein>
    <recommendedName>
        <fullName evidence="5">DUF551 domain-containing protein</fullName>
    </recommendedName>
</protein>
<comment type="caution">
    <text evidence="1">The sequence shown here is derived from an EMBL/GenBank/DDBJ whole genome shotgun (WGS) entry which is preliminary data.</text>
</comment>
<name>A0A1S1WZ09_9NEIS</name>
<evidence type="ECO:0000313" key="1">
    <source>
        <dbReference type="EMBL" id="OHX12512.1"/>
    </source>
</evidence>
<proteinExistence type="predicted"/>
<evidence type="ECO:0008006" key="5">
    <source>
        <dbReference type="Google" id="ProtNLM"/>
    </source>
</evidence>
<evidence type="ECO:0000313" key="4">
    <source>
        <dbReference type="Proteomes" id="UP000180280"/>
    </source>
</evidence>
<dbReference type="Proteomes" id="UP000180280">
    <property type="component" value="Unassembled WGS sequence"/>
</dbReference>